<dbReference type="AlphaFoldDB" id="A0A0W8E613"/>
<dbReference type="EMBL" id="LNQE01001861">
    <property type="protein sequence ID" value="KUG04044.1"/>
    <property type="molecule type" value="Genomic_DNA"/>
</dbReference>
<comment type="caution">
    <text evidence="1">The sequence shown here is derived from an EMBL/GenBank/DDBJ whole genome shotgun (WGS) entry which is preliminary data.</text>
</comment>
<gene>
    <name evidence="1" type="ORF">ASZ90_018570</name>
</gene>
<organism evidence="1">
    <name type="scientific">hydrocarbon metagenome</name>
    <dbReference type="NCBI Taxonomy" id="938273"/>
    <lineage>
        <taxon>unclassified sequences</taxon>
        <taxon>metagenomes</taxon>
        <taxon>ecological metagenomes</taxon>
    </lineage>
</organism>
<proteinExistence type="predicted"/>
<reference evidence="1" key="1">
    <citation type="journal article" date="2015" name="Proc. Natl. Acad. Sci. U.S.A.">
        <title>Networks of energetic and metabolic interactions define dynamics in microbial communities.</title>
        <authorList>
            <person name="Embree M."/>
            <person name="Liu J.K."/>
            <person name="Al-Bassam M.M."/>
            <person name="Zengler K."/>
        </authorList>
    </citation>
    <scope>NUCLEOTIDE SEQUENCE</scope>
</reference>
<name>A0A0W8E613_9ZZZZ</name>
<protein>
    <submittedName>
        <fullName evidence="1">Uncharacterized protein</fullName>
    </submittedName>
</protein>
<evidence type="ECO:0000313" key="1">
    <source>
        <dbReference type="EMBL" id="KUG04044.1"/>
    </source>
</evidence>
<accession>A0A0W8E613</accession>
<sequence length="67" mass="7952">MRLNTVAQTVLYSWTSSTYARFAVNQDDFNERHQGYMRRHRIATGRVTELEDQRVYSENRNPPACSR</sequence>